<feature type="region of interest" description="Disordered" evidence="1">
    <location>
        <begin position="97"/>
        <end position="146"/>
    </location>
</feature>
<dbReference type="GO" id="GO:0000812">
    <property type="term" value="C:Swr1 complex"/>
    <property type="evidence" value="ECO:0007669"/>
    <property type="project" value="TreeGrafter"/>
</dbReference>
<dbReference type="GO" id="GO:0006338">
    <property type="term" value="P:chromatin remodeling"/>
    <property type="evidence" value="ECO:0007669"/>
    <property type="project" value="InterPro"/>
</dbReference>
<dbReference type="GO" id="GO:0006281">
    <property type="term" value="P:DNA repair"/>
    <property type="evidence" value="ECO:0007669"/>
    <property type="project" value="InterPro"/>
</dbReference>
<dbReference type="PANTHER" id="PTHR12855">
    <property type="entry name" value="DNA METHYLTRANSFERASE 1-ASSOCIATED PROTEIN 1 FAMILY MEMBER"/>
    <property type="match status" value="1"/>
</dbReference>
<dbReference type="EMBL" id="HG994585">
    <property type="protein sequence ID" value="CAF2968995.1"/>
    <property type="molecule type" value="Genomic_DNA"/>
</dbReference>
<dbReference type="InterPro" id="IPR027109">
    <property type="entry name" value="Swc4/Dmap1"/>
</dbReference>
<dbReference type="Pfam" id="PF05499">
    <property type="entry name" value="DMAP1"/>
    <property type="match status" value="1"/>
</dbReference>
<name>A0A7R8HAA0_LEPSM</name>
<feature type="region of interest" description="Disordered" evidence="1">
    <location>
        <begin position="1"/>
        <end position="20"/>
    </location>
</feature>
<proteinExistence type="predicted"/>
<dbReference type="InterPro" id="IPR008468">
    <property type="entry name" value="DMAP1"/>
</dbReference>
<accession>A0A7R8HAA0</accession>
<sequence>MYTDLEYQNHLSSDGEDGKGWSRAETDHLFDLCRRFDLRFTVIHDRYSRNNASSFPQRSIEDLKERYYNVTEKLKIANEEREKKAQDLQKLLDHAEASVTPKQEKKSQSLTNQGASSSKKKTVSVSSAVVPRSSKPDVSSSLDATTGIKFPETSKGSSIYLRSSRMKLPPSVGQKKTKAIETMLTEIQGMEMTPMPTEEIATEFNDLRSDMVLLYELKNALVVCESELQSIKAQYEALAPNKSLEIPDRLKNYFNNKEKTKSISDVIDVVGNGAAPPVRKRKAALEQSNVLKKIKNKNF</sequence>
<dbReference type="GO" id="GO:0000122">
    <property type="term" value="P:negative regulation of transcription by RNA polymerase II"/>
    <property type="evidence" value="ECO:0007669"/>
    <property type="project" value="TreeGrafter"/>
</dbReference>
<feature type="compositionally biased region" description="Basic and acidic residues" evidence="1">
    <location>
        <begin position="97"/>
        <end position="107"/>
    </location>
</feature>
<dbReference type="Proteomes" id="UP000675881">
    <property type="component" value="Chromosome 6"/>
</dbReference>
<dbReference type="AlphaFoldDB" id="A0A7R8HAA0"/>
<dbReference type="GO" id="GO:0035267">
    <property type="term" value="C:NuA4 histone acetyltransferase complex"/>
    <property type="evidence" value="ECO:0007669"/>
    <property type="project" value="InterPro"/>
</dbReference>
<evidence type="ECO:0000256" key="1">
    <source>
        <dbReference type="SAM" id="MobiDB-lite"/>
    </source>
</evidence>
<evidence type="ECO:0000313" key="3">
    <source>
        <dbReference type="EMBL" id="CAF2968995.1"/>
    </source>
</evidence>
<feature type="compositionally biased region" description="Low complexity" evidence="1">
    <location>
        <begin position="123"/>
        <end position="133"/>
    </location>
</feature>
<feature type="domain" description="DNA methyltransferase 1-associated 1" evidence="2">
    <location>
        <begin position="73"/>
        <end position="244"/>
    </location>
</feature>
<dbReference type="Gene3D" id="1.10.10.60">
    <property type="entry name" value="Homeodomain-like"/>
    <property type="match status" value="1"/>
</dbReference>
<organism evidence="3 4">
    <name type="scientific">Lepeophtheirus salmonis</name>
    <name type="common">Salmon louse</name>
    <name type="synonym">Caligus salmonis</name>
    <dbReference type="NCBI Taxonomy" id="72036"/>
    <lineage>
        <taxon>Eukaryota</taxon>
        <taxon>Metazoa</taxon>
        <taxon>Ecdysozoa</taxon>
        <taxon>Arthropoda</taxon>
        <taxon>Crustacea</taxon>
        <taxon>Multicrustacea</taxon>
        <taxon>Hexanauplia</taxon>
        <taxon>Copepoda</taxon>
        <taxon>Siphonostomatoida</taxon>
        <taxon>Caligidae</taxon>
        <taxon>Lepeophtheirus</taxon>
    </lineage>
</organism>
<keyword evidence="4" id="KW-1185">Reference proteome</keyword>
<evidence type="ECO:0000259" key="2">
    <source>
        <dbReference type="Pfam" id="PF05499"/>
    </source>
</evidence>
<evidence type="ECO:0000313" key="4">
    <source>
        <dbReference type="Proteomes" id="UP000675881"/>
    </source>
</evidence>
<protein>
    <submittedName>
        <fullName evidence="3">DMAP1</fullName>
    </submittedName>
</protein>
<dbReference type="GO" id="GO:0003714">
    <property type="term" value="F:transcription corepressor activity"/>
    <property type="evidence" value="ECO:0007669"/>
    <property type="project" value="TreeGrafter"/>
</dbReference>
<gene>
    <name evidence="3" type="ORF">LSAA_11133</name>
</gene>
<dbReference type="OrthoDB" id="19740at2759"/>
<reference evidence="3" key="1">
    <citation type="submission" date="2021-02" db="EMBL/GenBank/DDBJ databases">
        <authorList>
            <person name="Bekaert M."/>
        </authorList>
    </citation>
    <scope>NUCLEOTIDE SEQUENCE</scope>
    <source>
        <strain evidence="3">IoA-00</strain>
    </source>
</reference>
<dbReference type="PANTHER" id="PTHR12855:SF10">
    <property type="entry name" value="DNA METHYLTRANSFERASE 1-ASSOCIATED PROTEIN 1"/>
    <property type="match status" value="1"/>
</dbReference>